<dbReference type="RefSeq" id="WP_172620595.1">
    <property type="nucleotide sequence ID" value="NZ_AP019791.1"/>
</dbReference>
<keyword evidence="1 3" id="KW-0456">Lyase</keyword>
<dbReference type="HAMAP" id="MF_02071">
    <property type="entry name" value="RlpA"/>
    <property type="match status" value="1"/>
</dbReference>
<dbReference type="GO" id="GO:0005886">
    <property type="term" value="C:plasma membrane"/>
    <property type="evidence" value="ECO:0007669"/>
    <property type="project" value="UniProtKB-SubCell"/>
</dbReference>
<protein>
    <recommendedName>
        <fullName evidence="3">Probable endolytic peptidoglycan transglycosylase RlpA</fullName>
        <ecNumber evidence="3">4.2.2.-</ecNumber>
    </recommendedName>
</protein>
<feature type="chain" id="PRO_5039376799" description="Probable endolytic peptidoglycan transglycosylase RlpA" evidence="5">
    <location>
        <begin position="23"/>
        <end position="189"/>
    </location>
</feature>
<keyword evidence="5" id="KW-0732">Signal</keyword>
<dbReference type="Pfam" id="PF01476">
    <property type="entry name" value="LysM"/>
    <property type="match status" value="1"/>
</dbReference>
<name>A0A510HEM9_9ACTN</name>
<dbReference type="InterPro" id="IPR012997">
    <property type="entry name" value="RplA"/>
</dbReference>
<dbReference type="PROSITE" id="PS51782">
    <property type="entry name" value="LYSM"/>
    <property type="match status" value="1"/>
</dbReference>
<feature type="signal peptide" evidence="5">
    <location>
        <begin position="1"/>
        <end position="22"/>
    </location>
</feature>
<evidence type="ECO:0000256" key="4">
    <source>
        <dbReference type="RuleBase" id="RU003495"/>
    </source>
</evidence>
<dbReference type="InterPro" id="IPR034718">
    <property type="entry name" value="RlpA"/>
</dbReference>
<dbReference type="GO" id="GO:0000270">
    <property type="term" value="P:peptidoglycan metabolic process"/>
    <property type="evidence" value="ECO:0007669"/>
    <property type="project" value="UniProtKB-UniRule"/>
</dbReference>
<evidence type="ECO:0000259" key="6">
    <source>
        <dbReference type="PROSITE" id="PS51782"/>
    </source>
</evidence>
<evidence type="ECO:0000256" key="1">
    <source>
        <dbReference type="ARBA" id="ARBA00023239"/>
    </source>
</evidence>
<dbReference type="SMART" id="SM00257">
    <property type="entry name" value="LysM"/>
    <property type="match status" value="1"/>
</dbReference>
<dbReference type="SUPFAM" id="SSF50685">
    <property type="entry name" value="Barwin-like endoglucanases"/>
    <property type="match status" value="1"/>
</dbReference>
<feature type="domain" description="LysM" evidence="6">
    <location>
        <begin position="145"/>
        <end position="189"/>
    </location>
</feature>
<dbReference type="Gene3D" id="2.40.40.10">
    <property type="entry name" value="RlpA-like domain"/>
    <property type="match status" value="1"/>
</dbReference>
<evidence type="ECO:0000256" key="3">
    <source>
        <dbReference type="HAMAP-Rule" id="MF_02071"/>
    </source>
</evidence>
<keyword evidence="3" id="KW-1003">Cell membrane</keyword>
<dbReference type="GO" id="GO:0071555">
    <property type="term" value="P:cell wall organization"/>
    <property type="evidence" value="ECO:0007669"/>
    <property type="project" value="UniProtKB-KW"/>
</dbReference>
<evidence type="ECO:0000313" key="7">
    <source>
        <dbReference type="EMBL" id="BBL78396.1"/>
    </source>
</evidence>
<keyword evidence="3" id="KW-0449">Lipoprotein</keyword>
<keyword evidence="8" id="KW-1185">Reference proteome</keyword>
<dbReference type="PANTHER" id="PTHR34183">
    <property type="entry name" value="ENDOLYTIC PEPTIDOGLYCAN TRANSGLYCOSYLASE RLPA"/>
    <property type="match status" value="1"/>
</dbReference>
<dbReference type="Pfam" id="PF03330">
    <property type="entry name" value="DPBB_1"/>
    <property type="match status" value="1"/>
</dbReference>
<dbReference type="InterPro" id="IPR036779">
    <property type="entry name" value="LysM_dom_sf"/>
</dbReference>
<dbReference type="InterPro" id="IPR036908">
    <property type="entry name" value="RlpA-like_sf"/>
</dbReference>
<organism evidence="7 8">
    <name type="scientific">Rubrobacter xylanophilus</name>
    <dbReference type="NCBI Taxonomy" id="49319"/>
    <lineage>
        <taxon>Bacteria</taxon>
        <taxon>Bacillati</taxon>
        <taxon>Actinomycetota</taxon>
        <taxon>Rubrobacteria</taxon>
        <taxon>Rubrobacterales</taxon>
        <taxon>Rubrobacteraceae</taxon>
        <taxon>Rubrobacter</taxon>
    </lineage>
</organism>
<dbReference type="InterPro" id="IPR018392">
    <property type="entry name" value="LysM"/>
</dbReference>
<comment type="function">
    <text evidence="3">Lytic transglycosylase with a strong preference for naked glycan strands that lack stem peptides.</text>
</comment>
<dbReference type="PROSITE" id="PS51257">
    <property type="entry name" value="PROKAR_LIPOPROTEIN"/>
    <property type="match status" value="1"/>
</dbReference>
<gene>
    <name evidence="3" type="primary">rlpA</name>
    <name evidence="7" type="ORF">RxyAA322_02500</name>
</gene>
<comment type="subcellular location">
    <subcellularLocation>
        <location evidence="3">Cell membrane</location>
        <topology evidence="3">Lipid-anchor</topology>
    </subcellularLocation>
</comment>
<evidence type="ECO:0000256" key="5">
    <source>
        <dbReference type="SAM" id="SignalP"/>
    </source>
</evidence>
<keyword evidence="3" id="KW-0472">Membrane</keyword>
<comment type="similarity">
    <text evidence="3 4">Belongs to the RlpA family.</text>
</comment>
<sequence>MSRILGLLLLGFLACAASAVFADRAEAETGLASWYGPGFAGNPTASGEPYNPYAFTAAHKTLPLGTQLEVSYNGRSVLVTVNDRGPYIPGRELDLSQAAAEYLGLTQAGVDYVTYNYAGDVSYVGGGAGGYSAPQAAYGGVQQGGIYVVQPGDTLYGIARELGTTVETLAASNGISDPDFIMPGQELRY</sequence>
<keyword evidence="2 3" id="KW-0961">Cell wall biogenesis/degradation</keyword>
<dbReference type="CDD" id="cd22268">
    <property type="entry name" value="DPBB_RlpA-like"/>
    <property type="match status" value="1"/>
</dbReference>
<dbReference type="CDD" id="cd00118">
    <property type="entry name" value="LysM"/>
    <property type="match status" value="1"/>
</dbReference>
<evidence type="ECO:0000313" key="8">
    <source>
        <dbReference type="Proteomes" id="UP000318065"/>
    </source>
</evidence>
<dbReference type="SUPFAM" id="SSF54106">
    <property type="entry name" value="LysM domain"/>
    <property type="match status" value="1"/>
</dbReference>
<evidence type="ECO:0000256" key="2">
    <source>
        <dbReference type="ARBA" id="ARBA00023316"/>
    </source>
</evidence>
<dbReference type="EC" id="4.2.2.-" evidence="3"/>
<keyword evidence="3" id="KW-0564">Palmitate</keyword>
<accession>A0A510HEM9</accession>
<proteinExistence type="inferred from homology"/>
<dbReference type="InterPro" id="IPR009009">
    <property type="entry name" value="RlpA-like_DPBB"/>
</dbReference>
<reference evidence="7" key="1">
    <citation type="journal article" date="2019" name="Microbiol. Resour. Announc.">
        <title>Complete Genome Sequence of Rubrobacter xylanophilus Strain AA3-22, Isolated from Arima Onsen in Japan.</title>
        <authorList>
            <person name="Tomariguchi N."/>
            <person name="Miyazaki K."/>
        </authorList>
    </citation>
    <scope>NUCLEOTIDE SEQUENCE [LARGE SCALE GENOMIC DNA]</scope>
    <source>
        <strain evidence="7">AA3-22</strain>
    </source>
</reference>
<dbReference type="GO" id="GO:0008932">
    <property type="term" value="F:lytic endotransglycosylase activity"/>
    <property type="evidence" value="ECO:0007669"/>
    <property type="project" value="UniProtKB-UniRule"/>
</dbReference>
<dbReference type="Proteomes" id="UP000318065">
    <property type="component" value="Chromosome"/>
</dbReference>
<dbReference type="PANTHER" id="PTHR34183:SF1">
    <property type="entry name" value="ENDOLYTIC PEPTIDOGLYCAN TRANSGLYCOSYLASE RLPA"/>
    <property type="match status" value="1"/>
</dbReference>
<dbReference type="EMBL" id="AP019791">
    <property type="protein sequence ID" value="BBL78396.1"/>
    <property type="molecule type" value="Genomic_DNA"/>
</dbReference>
<dbReference type="Gene3D" id="3.10.350.10">
    <property type="entry name" value="LysM domain"/>
    <property type="match status" value="1"/>
</dbReference>
<dbReference type="NCBIfam" id="TIGR00413">
    <property type="entry name" value="rlpA"/>
    <property type="match status" value="1"/>
</dbReference>
<dbReference type="AlphaFoldDB" id="A0A510HEM9"/>